<evidence type="ECO:0000259" key="4">
    <source>
        <dbReference type="PROSITE" id="PS01124"/>
    </source>
</evidence>
<dbReference type="PANTHER" id="PTHR47894:SF1">
    <property type="entry name" value="HTH-TYPE TRANSCRIPTIONAL REGULATOR VQSM"/>
    <property type="match status" value="1"/>
</dbReference>
<keyword evidence="3" id="KW-0804">Transcription</keyword>
<sequence length="353" mass="39932">MSERTTSASWTLGIVKALEMDGLDCRVLFEQLGLDYAALEDPDARFTQDSMTRLWQRAVELSGNPAIGLNMGKVVRPASFNVAGYALMSSRTLAEGFQRLVRYQRIIAESADLSFRLLPEGYALILTVHGDHLPPTRQSAEASLACALALCGWLTGRDLRPRKVMLQGPQPEDTQPYKDMFHAPLMFAAPFDALIFERTDMESTLPTANEAMAQLHDRFAGEYLARFSESRVTHKARQVLCRLLPQGEPKRERVAQILHLSQRTLQRRLQEEGTSFQALLDDTRRELAEQYLAQPNMTLLEIAYLLGFADPSNFFRAFRRWFDATPGEYRARLAELPASVNDARTPEYTTRTP</sequence>
<gene>
    <name evidence="5" type="ORF">GDH07_06320</name>
</gene>
<dbReference type="PRINTS" id="PR00032">
    <property type="entry name" value="HTHARAC"/>
</dbReference>
<evidence type="ECO:0000256" key="1">
    <source>
        <dbReference type="ARBA" id="ARBA00023015"/>
    </source>
</evidence>
<dbReference type="PANTHER" id="PTHR47894">
    <property type="entry name" value="HTH-TYPE TRANSCRIPTIONAL REGULATOR GADX"/>
    <property type="match status" value="1"/>
</dbReference>
<protein>
    <submittedName>
        <fullName evidence="5">Helix-turn-helix domain-containing protein</fullName>
    </submittedName>
</protein>
<reference evidence="5 6" key="1">
    <citation type="submission" date="2019-10" db="EMBL/GenBank/DDBJ databases">
        <title>Pseudomonas dajingensis sp. nov., isolated from the profound head ulcers of farmed Murray cod (Maccullochella peelii peelii).</title>
        <authorList>
            <person name="Liu Y."/>
        </authorList>
    </citation>
    <scope>NUCLEOTIDE SEQUENCE [LARGE SCALE GENOMIC DNA]</scope>
    <source>
        <strain evidence="5 6">MC042</strain>
    </source>
</reference>
<dbReference type="GO" id="GO:0005829">
    <property type="term" value="C:cytosol"/>
    <property type="evidence" value="ECO:0007669"/>
    <property type="project" value="TreeGrafter"/>
</dbReference>
<feature type="domain" description="HTH araC/xylS-type" evidence="4">
    <location>
        <begin position="234"/>
        <end position="332"/>
    </location>
</feature>
<evidence type="ECO:0000256" key="2">
    <source>
        <dbReference type="ARBA" id="ARBA00023125"/>
    </source>
</evidence>
<dbReference type="InterPro" id="IPR018060">
    <property type="entry name" value="HTH_AraC"/>
</dbReference>
<proteinExistence type="predicted"/>
<evidence type="ECO:0000256" key="3">
    <source>
        <dbReference type="ARBA" id="ARBA00023163"/>
    </source>
</evidence>
<dbReference type="SUPFAM" id="SSF46689">
    <property type="entry name" value="Homeodomain-like"/>
    <property type="match status" value="1"/>
</dbReference>
<dbReference type="AlphaFoldDB" id="A0A7X1PJU8"/>
<dbReference type="PROSITE" id="PS01124">
    <property type="entry name" value="HTH_ARAC_FAMILY_2"/>
    <property type="match status" value="1"/>
</dbReference>
<dbReference type="Proteomes" id="UP000486534">
    <property type="component" value="Unassembled WGS sequence"/>
</dbReference>
<organism evidence="5 6">
    <name type="scientific">Pseudomonas piscis</name>
    <dbReference type="NCBI Taxonomy" id="2614538"/>
    <lineage>
        <taxon>Bacteria</taxon>
        <taxon>Pseudomonadati</taxon>
        <taxon>Pseudomonadota</taxon>
        <taxon>Gammaproteobacteria</taxon>
        <taxon>Pseudomonadales</taxon>
        <taxon>Pseudomonadaceae</taxon>
        <taxon>Pseudomonas</taxon>
    </lineage>
</organism>
<comment type="caution">
    <text evidence="5">The sequence shown here is derived from an EMBL/GenBank/DDBJ whole genome shotgun (WGS) entry which is preliminary data.</text>
</comment>
<evidence type="ECO:0000313" key="6">
    <source>
        <dbReference type="Proteomes" id="UP000486534"/>
    </source>
</evidence>
<dbReference type="SMART" id="SM00342">
    <property type="entry name" value="HTH_ARAC"/>
    <property type="match status" value="1"/>
</dbReference>
<dbReference type="Pfam" id="PF12625">
    <property type="entry name" value="Arabinose_bd"/>
    <property type="match status" value="1"/>
</dbReference>
<dbReference type="Gene3D" id="1.10.10.60">
    <property type="entry name" value="Homeodomain-like"/>
    <property type="match status" value="1"/>
</dbReference>
<evidence type="ECO:0000313" key="5">
    <source>
        <dbReference type="EMBL" id="MQA52943.1"/>
    </source>
</evidence>
<dbReference type="EMBL" id="WHUV01000001">
    <property type="protein sequence ID" value="MQA52943.1"/>
    <property type="molecule type" value="Genomic_DNA"/>
</dbReference>
<dbReference type="InterPro" id="IPR032687">
    <property type="entry name" value="AraC-type_N"/>
</dbReference>
<dbReference type="InterPro" id="IPR009057">
    <property type="entry name" value="Homeodomain-like_sf"/>
</dbReference>
<dbReference type="Pfam" id="PF12833">
    <property type="entry name" value="HTH_18"/>
    <property type="match status" value="1"/>
</dbReference>
<accession>A0A7X1PJU8</accession>
<dbReference type="InterPro" id="IPR020449">
    <property type="entry name" value="Tscrpt_reg_AraC-type_HTH"/>
</dbReference>
<keyword evidence="1" id="KW-0805">Transcription regulation</keyword>
<keyword evidence="2" id="KW-0238">DNA-binding</keyword>
<dbReference type="RefSeq" id="WP_152896940.1">
    <property type="nucleotide sequence ID" value="NZ_WHUV01000001.1"/>
</dbReference>
<name>A0A7X1PJU8_9PSED</name>
<dbReference type="GO" id="GO:0000976">
    <property type="term" value="F:transcription cis-regulatory region binding"/>
    <property type="evidence" value="ECO:0007669"/>
    <property type="project" value="TreeGrafter"/>
</dbReference>
<dbReference type="GO" id="GO:0003700">
    <property type="term" value="F:DNA-binding transcription factor activity"/>
    <property type="evidence" value="ECO:0007669"/>
    <property type="project" value="InterPro"/>
</dbReference>